<dbReference type="OrthoDB" id="9802489at2"/>
<dbReference type="Gene3D" id="1.20.1290.10">
    <property type="entry name" value="AhpD-like"/>
    <property type="match status" value="1"/>
</dbReference>
<sequence length="130" mass="14595">MSQPSARHERGEAIFKEVFGREPRPGNYPEFLQITVEHLFGEIWARPQLSLEERELVALTAVALARTDWELRGHIGASLNLGMSREKIIEVIIQLAYYGGWPVANNGLRVAQEVFAELDNAAGKDADHDQ</sequence>
<reference evidence="2 3" key="1">
    <citation type="submission" date="2017-09" db="EMBL/GenBank/DDBJ databases">
        <authorList>
            <person name="Lee N."/>
            <person name="Cho B.-K."/>
        </authorList>
    </citation>
    <scope>NUCLEOTIDE SEQUENCE [LARGE SCALE GENOMIC DNA]</scope>
    <source>
        <strain evidence="2 3">ATCC 12461</strain>
    </source>
</reference>
<organism evidence="2 3">
    <name type="scientific">Streptomyces alboniger</name>
    <dbReference type="NCBI Taxonomy" id="132473"/>
    <lineage>
        <taxon>Bacteria</taxon>
        <taxon>Bacillati</taxon>
        <taxon>Actinomycetota</taxon>
        <taxon>Actinomycetes</taxon>
        <taxon>Kitasatosporales</taxon>
        <taxon>Streptomycetaceae</taxon>
        <taxon>Streptomyces</taxon>
        <taxon>Streptomyces aurantiacus group</taxon>
    </lineage>
</organism>
<dbReference type="AlphaFoldDB" id="A0A5J6HQM6"/>
<keyword evidence="3" id="KW-1185">Reference proteome</keyword>
<dbReference type="Pfam" id="PF02627">
    <property type="entry name" value="CMD"/>
    <property type="match status" value="1"/>
</dbReference>
<dbReference type="InterPro" id="IPR052512">
    <property type="entry name" value="4CMD/NDH-1_regulator"/>
</dbReference>
<dbReference type="SUPFAM" id="SSF69118">
    <property type="entry name" value="AhpD-like"/>
    <property type="match status" value="1"/>
</dbReference>
<dbReference type="InterPro" id="IPR029032">
    <property type="entry name" value="AhpD-like"/>
</dbReference>
<dbReference type="PANTHER" id="PTHR33570:SF2">
    <property type="entry name" value="CARBOXYMUCONOLACTONE DECARBOXYLASE-LIKE DOMAIN-CONTAINING PROTEIN"/>
    <property type="match status" value="1"/>
</dbReference>
<evidence type="ECO:0000259" key="1">
    <source>
        <dbReference type="Pfam" id="PF02627"/>
    </source>
</evidence>
<dbReference type="GO" id="GO:0051920">
    <property type="term" value="F:peroxiredoxin activity"/>
    <property type="evidence" value="ECO:0007669"/>
    <property type="project" value="InterPro"/>
</dbReference>
<dbReference type="InterPro" id="IPR003779">
    <property type="entry name" value="CMD-like"/>
</dbReference>
<dbReference type="Proteomes" id="UP000326553">
    <property type="component" value="Chromosome"/>
</dbReference>
<feature type="domain" description="Carboxymuconolactone decarboxylase-like" evidence="1">
    <location>
        <begin position="29"/>
        <end position="113"/>
    </location>
</feature>
<dbReference type="RefSeq" id="WP_055527430.1">
    <property type="nucleotide sequence ID" value="NZ_CP023695.1"/>
</dbReference>
<gene>
    <name evidence="2" type="ORF">CP975_27210</name>
</gene>
<evidence type="ECO:0000313" key="3">
    <source>
        <dbReference type="Proteomes" id="UP000326553"/>
    </source>
</evidence>
<name>A0A5J6HQM6_STRAD</name>
<accession>A0A5J6HQM6</accession>
<dbReference type="KEGG" id="salw:CP975_27210"/>
<protein>
    <submittedName>
        <fullName evidence="2">Carboxymuconolactone decarboxylase family protein</fullName>
    </submittedName>
</protein>
<evidence type="ECO:0000313" key="2">
    <source>
        <dbReference type="EMBL" id="QEV20743.1"/>
    </source>
</evidence>
<proteinExistence type="predicted"/>
<dbReference type="EMBL" id="CP023695">
    <property type="protein sequence ID" value="QEV20743.1"/>
    <property type="molecule type" value="Genomic_DNA"/>
</dbReference>
<dbReference type="PANTHER" id="PTHR33570">
    <property type="entry name" value="4-CARBOXYMUCONOLACTONE DECARBOXYLASE FAMILY PROTEIN"/>
    <property type="match status" value="1"/>
</dbReference>